<evidence type="ECO:0000313" key="2">
    <source>
        <dbReference type="Proteomes" id="UP000054538"/>
    </source>
</evidence>
<proteinExistence type="predicted"/>
<keyword evidence="2" id="KW-1185">Reference proteome</keyword>
<evidence type="ECO:0000313" key="1">
    <source>
        <dbReference type="EMBL" id="KIK95717.1"/>
    </source>
</evidence>
<organism evidence="1 2">
    <name type="scientific">Paxillus rubicundulus Ve08.2h10</name>
    <dbReference type="NCBI Taxonomy" id="930991"/>
    <lineage>
        <taxon>Eukaryota</taxon>
        <taxon>Fungi</taxon>
        <taxon>Dikarya</taxon>
        <taxon>Basidiomycota</taxon>
        <taxon>Agaricomycotina</taxon>
        <taxon>Agaricomycetes</taxon>
        <taxon>Agaricomycetidae</taxon>
        <taxon>Boletales</taxon>
        <taxon>Paxilineae</taxon>
        <taxon>Paxillaceae</taxon>
        <taxon>Paxillus</taxon>
    </lineage>
</organism>
<name>A0A0D0DE55_9AGAM</name>
<dbReference type="EMBL" id="KN825025">
    <property type="protein sequence ID" value="KIK95717.1"/>
    <property type="molecule type" value="Genomic_DNA"/>
</dbReference>
<gene>
    <name evidence="1" type="ORF">PAXRUDRAFT_826741</name>
</gene>
<dbReference type="HOGENOM" id="CLU_2831891_0_0_1"/>
<reference evidence="1 2" key="1">
    <citation type="submission" date="2014-04" db="EMBL/GenBank/DDBJ databases">
        <authorList>
            <consortium name="DOE Joint Genome Institute"/>
            <person name="Kuo A."/>
            <person name="Kohler A."/>
            <person name="Jargeat P."/>
            <person name="Nagy L.G."/>
            <person name="Floudas D."/>
            <person name="Copeland A."/>
            <person name="Barry K.W."/>
            <person name="Cichocki N."/>
            <person name="Veneault-Fourrey C."/>
            <person name="LaButti K."/>
            <person name="Lindquist E.A."/>
            <person name="Lipzen A."/>
            <person name="Lundell T."/>
            <person name="Morin E."/>
            <person name="Murat C."/>
            <person name="Sun H."/>
            <person name="Tunlid A."/>
            <person name="Henrissat B."/>
            <person name="Grigoriev I.V."/>
            <person name="Hibbett D.S."/>
            <person name="Martin F."/>
            <person name="Nordberg H.P."/>
            <person name="Cantor M.N."/>
            <person name="Hua S.X."/>
        </authorList>
    </citation>
    <scope>NUCLEOTIDE SEQUENCE [LARGE SCALE GENOMIC DNA]</scope>
    <source>
        <strain evidence="1 2">Ve08.2h10</strain>
    </source>
</reference>
<sequence>MRVPHTTARTPTKTIKVLGPASETCQEPMDQLMDNVASPHLSVRMRGSSIPTVHLAAAILPIRRCD</sequence>
<reference evidence="2" key="2">
    <citation type="submission" date="2015-01" db="EMBL/GenBank/DDBJ databases">
        <title>Evolutionary Origins and Diversification of the Mycorrhizal Mutualists.</title>
        <authorList>
            <consortium name="DOE Joint Genome Institute"/>
            <consortium name="Mycorrhizal Genomics Consortium"/>
            <person name="Kohler A."/>
            <person name="Kuo A."/>
            <person name="Nagy L.G."/>
            <person name="Floudas D."/>
            <person name="Copeland A."/>
            <person name="Barry K.W."/>
            <person name="Cichocki N."/>
            <person name="Veneault-Fourrey C."/>
            <person name="LaButti K."/>
            <person name="Lindquist E.A."/>
            <person name="Lipzen A."/>
            <person name="Lundell T."/>
            <person name="Morin E."/>
            <person name="Murat C."/>
            <person name="Riley R."/>
            <person name="Ohm R."/>
            <person name="Sun H."/>
            <person name="Tunlid A."/>
            <person name="Henrissat B."/>
            <person name="Grigoriev I.V."/>
            <person name="Hibbett D.S."/>
            <person name="Martin F."/>
        </authorList>
    </citation>
    <scope>NUCLEOTIDE SEQUENCE [LARGE SCALE GENOMIC DNA]</scope>
    <source>
        <strain evidence="2">Ve08.2h10</strain>
    </source>
</reference>
<accession>A0A0D0DE55</accession>
<dbReference type="AlphaFoldDB" id="A0A0D0DE55"/>
<dbReference type="Proteomes" id="UP000054538">
    <property type="component" value="Unassembled WGS sequence"/>
</dbReference>
<protein>
    <submittedName>
        <fullName evidence="1">Uncharacterized protein</fullName>
    </submittedName>
</protein>
<dbReference type="InParanoid" id="A0A0D0DE55"/>